<dbReference type="EMBL" id="CP035281">
    <property type="protein sequence ID" value="QAT42939.1"/>
    <property type="molecule type" value="Genomic_DNA"/>
</dbReference>
<accession>A0A410PVG6</accession>
<dbReference type="PROSITE" id="PS51109">
    <property type="entry name" value="G5"/>
    <property type="match status" value="1"/>
</dbReference>
<evidence type="ECO:0000256" key="3">
    <source>
        <dbReference type="ARBA" id="ARBA00022729"/>
    </source>
</evidence>
<dbReference type="SMART" id="SM00257">
    <property type="entry name" value="LysM"/>
    <property type="match status" value="1"/>
</dbReference>
<dbReference type="Pfam" id="PF01476">
    <property type="entry name" value="LysM"/>
    <property type="match status" value="1"/>
</dbReference>
<dbReference type="PROSITE" id="PS51782">
    <property type="entry name" value="LYSM"/>
    <property type="match status" value="1"/>
</dbReference>
<feature type="transmembrane region" description="Helical" evidence="7">
    <location>
        <begin position="27"/>
        <end position="46"/>
    </location>
</feature>
<evidence type="ECO:0000256" key="2">
    <source>
        <dbReference type="ARBA" id="ARBA00022670"/>
    </source>
</evidence>
<dbReference type="GO" id="GO:0006508">
    <property type="term" value="P:proteolysis"/>
    <property type="evidence" value="ECO:0007669"/>
    <property type="project" value="UniProtKB-KW"/>
</dbReference>
<keyword evidence="5" id="KW-0378">Hydrolase</keyword>
<evidence type="ECO:0000259" key="10">
    <source>
        <dbReference type="PROSITE" id="PS51935"/>
    </source>
</evidence>
<dbReference type="AlphaFoldDB" id="A0A410PVG6"/>
<sequence length="473" mass="51172">MNIKQVISNYKSCVIRKTALLDRRTKNGILTGILLCIIFSAVFITLSENGVYQISLAGQKTGYITNKSTLHQAVKKVKAHYEKKNIHIALDEDAIVCKRLDLQKDEITPLTVKELEKKIADSDLCTLKGWIIRADGKNIAAVSSKKAANQILSDIKNQYLDKDSTVIGTDFKEEVLVTQAAVRLSELVKPEEAVHTIISGGKDPEIYTVKDGDTLWNIAASNGMTAAELANANPGFDPNQIKIGQKLQLFTIKPYLTVETKELVSSTEKIDFDTVYEDTNTLYKGEFKIKTAGVCGSKQVTSEVTKENGTVTALQVIKSVTTVEPQSQVALKGTKSGSPYVASRGQNRSLSVSAGGSDILAYAKKFLGVPYTSGGSSPNGFDCSGFTRYVYEKFGASLPHSSASQYGYGMAVSKSQLQPGDLVFFSNSSRISHVGIYAGGGQFIHSPQAGDRVKISSFSSSSLHYCGAVRIAQ</sequence>
<name>A0A410PVG6_9FIRM</name>
<keyword evidence="7" id="KW-1133">Transmembrane helix</keyword>
<dbReference type="InterPro" id="IPR038765">
    <property type="entry name" value="Papain-like_cys_pep_sf"/>
</dbReference>
<proteinExistence type="inferred from homology"/>
<evidence type="ECO:0000256" key="5">
    <source>
        <dbReference type="ARBA" id="ARBA00022801"/>
    </source>
</evidence>
<dbReference type="OrthoDB" id="9808890at2"/>
<dbReference type="SMART" id="SM01208">
    <property type="entry name" value="G5"/>
    <property type="match status" value="1"/>
</dbReference>
<feature type="domain" description="LysM" evidence="9">
    <location>
        <begin position="205"/>
        <end position="249"/>
    </location>
</feature>
<evidence type="ECO:0000256" key="4">
    <source>
        <dbReference type="ARBA" id="ARBA00022737"/>
    </source>
</evidence>
<protein>
    <submittedName>
        <fullName evidence="11">Peptidoglycan endopeptidase</fullName>
    </submittedName>
</protein>
<reference evidence="11 12" key="1">
    <citation type="submission" date="2019-01" db="EMBL/GenBank/DDBJ databases">
        <title>Draft genomes of a novel of Aminipila strains.</title>
        <authorList>
            <person name="Ma S."/>
        </authorList>
    </citation>
    <scope>NUCLEOTIDE SEQUENCE [LARGE SCALE GENOMIC DNA]</scope>
    <source>
        <strain evidence="12">JN-39</strain>
    </source>
</reference>
<evidence type="ECO:0000259" key="9">
    <source>
        <dbReference type="PROSITE" id="PS51782"/>
    </source>
</evidence>
<dbReference type="InterPro" id="IPR018392">
    <property type="entry name" value="LysM"/>
</dbReference>
<keyword evidence="2" id="KW-0645">Protease</keyword>
<dbReference type="Pfam" id="PF00877">
    <property type="entry name" value="NLPC_P60"/>
    <property type="match status" value="1"/>
</dbReference>
<dbReference type="PANTHER" id="PTHR47053">
    <property type="entry name" value="MUREIN DD-ENDOPEPTIDASE MEPH-RELATED"/>
    <property type="match status" value="1"/>
</dbReference>
<evidence type="ECO:0000259" key="8">
    <source>
        <dbReference type="PROSITE" id="PS51109"/>
    </source>
</evidence>
<dbReference type="CDD" id="cd00118">
    <property type="entry name" value="LysM"/>
    <property type="match status" value="1"/>
</dbReference>
<feature type="domain" description="G5" evidence="8">
    <location>
        <begin position="256"/>
        <end position="336"/>
    </location>
</feature>
<keyword evidence="4" id="KW-0677">Repeat</keyword>
<dbReference type="GO" id="GO:0008234">
    <property type="term" value="F:cysteine-type peptidase activity"/>
    <property type="evidence" value="ECO:0007669"/>
    <property type="project" value="UniProtKB-KW"/>
</dbReference>
<organism evidence="11 12">
    <name type="scientific">Aminipila luticellarii</name>
    <dbReference type="NCBI Taxonomy" id="2507160"/>
    <lineage>
        <taxon>Bacteria</taxon>
        <taxon>Bacillati</taxon>
        <taxon>Bacillota</taxon>
        <taxon>Clostridia</taxon>
        <taxon>Peptostreptococcales</taxon>
        <taxon>Anaerovoracaceae</taxon>
        <taxon>Aminipila</taxon>
    </lineage>
</organism>
<evidence type="ECO:0000256" key="6">
    <source>
        <dbReference type="ARBA" id="ARBA00022807"/>
    </source>
</evidence>
<evidence type="ECO:0000256" key="1">
    <source>
        <dbReference type="ARBA" id="ARBA00007074"/>
    </source>
</evidence>
<dbReference type="InterPro" id="IPR036779">
    <property type="entry name" value="LysM_dom_sf"/>
</dbReference>
<comment type="similarity">
    <text evidence="1">Belongs to the peptidase C40 family.</text>
</comment>
<keyword evidence="6" id="KW-0788">Thiol protease</keyword>
<evidence type="ECO:0000313" key="11">
    <source>
        <dbReference type="EMBL" id="QAT42939.1"/>
    </source>
</evidence>
<evidence type="ECO:0000256" key="7">
    <source>
        <dbReference type="SAM" id="Phobius"/>
    </source>
</evidence>
<keyword evidence="3" id="KW-0732">Signal</keyword>
<dbReference type="PANTHER" id="PTHR47053:SF1">
    <property type="entry name" value="MUREIN DD-ENDOPEPTIDASE MEPH-RELATED"/>
    <property type="match status" value="1"/>
</dbReference>
<dbReference type="SUPFAM" id="SSF54106">
    <property type="entry name" value="LysM domain"/>
    <property type="match status" value="1"/>
</dbReference>
<dbReference type="Gene3D" id="3.10.350.10">
    <property type="entry name" value="LysM domain"/>
    <property type="match status" value="1"/>
</dbReference>
<dbReference type="Proteomes" id="UP000287601">
    <property type="component" value="Chromosome"/>
</dbReference>
<dbReference type="InterPro" id="IPR000064">
    <property type="entry name" value="NLP_P60_dom"/>
</dbReference>
<keyword evidence="7" id="KW-0472">Membrane</keyword>
<gene>
    <name evidence="11" type="ORF">EQM06_06645</name>
</gene>
<dbReference type="Pfam" id="PF07501">
    <property type="entry name" value="G5"/>
    <property type="match status" value="1"/>
</dbReference>
<dbReference type="SUPFAM" id="SSF54001">
    <property type="entry name" value="Cysteine proteinases"/>
    <property type="match status" value="1"/>
</dbReference>
<dbReference type="PROSITE" id="PS51935">
    <property type="entry name" value="NLPC_P60"/>
    <property type="match status" value="1"/>
</dbReference>
<dbReference type="Gene3D" id="3.90.1720.10">
    <property type="entry name" value="endopeptidase domain like (from Nostoc punctiforme)"/>
    <property type="match status" value="1"/>
</dbReference>
<dbReference type="KEGG" id="amij:EQM06_06645"/>
<dbReference type="Gene3D" id="2.20.230.10">
    <property type="entry name" value="Resuscitation-promoting factor rpfb"/>
    <property type="match status" value="1"/>
</dbReference>
<dbReference type="RefSeq" id="WP_128745588.1">
    <property type="nucleotide sequence ID" value="NZ_CP035281.1"/>
</dbReference>
<evidence type="ECO:0000313" key="12">
    <source>
        <dbReference type="Proteomes" id="UP000287601"/>
    </source>
</evidence>
<feature type="domain" description="NlpC/P60" evidence="10">
    <location>
        <begin position="353"/>
        <end position="473"/>
    </location>
</feature>
<keyword evidence="7" id="KW-0812">Transmembrane</keyword>
<keyword evidence="12" id="KW-1185">Reference proteome</keyword>
<dbReference type="InterPro" id="IPR051202">
    <property type="entry name" value="Peptidase_C40"/>
</dbReference>
<dbReference type="InterPro" id="IPR011098">
    <property type="entry name" value="G5_dom"/>
</dbReference>